<dbReference type="GO" id="GO:0005829">
    <property type="term" value="C:cytosol"/>
    <property type="evidence" value="ECO:0007669"/>
    <property type="project" value="TreeGrafter"/>
</dbReference>
<evidence type="ECO:0000313" key="2">
    <source>
        <dbReference type="EMBL" id="MCL9813543.1"/>
    </source>
</evidence>
<evidence type="ECO:0000313" key="3">
    <source>
        <dbReference type="Proteomes" id="UP001202674"/>
    </source>
</evidence>
<dbReference type="PANTHER" id="PTHR43232:SF2">
    <property type="entry name" value="MOLYBDENUM COFACTOR BIOSYNTHESIS PROTEIN B"/>
    <property type="match status" value="1"/>
</dbReference>
<sequence length="204" mass="21760">MTGDHVDRSRRRSTDNHSHDVIDPLYVAVVTVSTSRYDEHNPADALSTVDDPGGDTAVVTFESAGHRVTARALVPDDADRIEDLLESLLTRQDVDTIITTGGTGVTADDVTPDAVQATIDRRLRGFGELFRMLSYEEVGTRAMASRALAGIADGVPIFCLPGSASAVELATETLIVPETPHLAGLATRHQMSDPAGRAIVEDDP</sequence>
<evidence type="ECO:0000259" key="1">
    <source>
        <dbReference type="SMART" id="SM00852"/>
    </source>
</evidence>
<dbReference type="AlphaFoldDB" id="A0AAE3FRJ7"/>
<dbReference type="Gene3D" id="3.40.980.10">
    <property type="entry name" value="MoaB/Mog-like domain"/>
    <property type="match status" value="1"/>
</dbReference>
<dbReference type="PIRSF" id="PIRSF006443">
    <property type="entry name" value="MoaB"/>
    <property type="match status" value="1"/>
</dbReference>
<dbReference type="InterPro" id="IPR036425">
    <property type="entry name" value="MoaB/Mog-like_dom_sf"/>
</dbReference>
<keyword evidence="3" id="KW-1185">Reference proteome</keyword>
<dbReference type="InterPro" id="IPR012245">
    <property type="entry name" value="MoaB"/>
</dbReference>
<dbReference type="SUPFAM" id="SSF53218">
    <property type="entry name" value="Molybdenum cofactor biosynthesis proteins"/>
    <property type="match status" value="1"/>
</dbReference>
<dbReference type="CDD" id="cd00886">
    <property type="entry name" value="MogA_MoaB"/>
    <property type="match status" value="1"/>
</dbReference>
<dbReference type="InterPro" id="IPR001453">
    <property type="entry name" value="MoaB/Mog_dom"/>
</dbReference>
<feature type="domain" description="MoaB/Mog" evidence="1">
    <location>
        <begin position="28"/>
        <end position="182"/>
    </location>
</feature>
<protein>
    <submittedName>
        <fullName evidence="2">MogA/MoaB family molybdenum cofactor biosynthesis protein</fullName>
    </submittedName>
</protein>
<comment type="caution">
    <text evidence="2">The sequence shown here is derived from an EMBL/GenBank/DDBJ whole genome shotgun (WGS) entry which is preliminary data.</text>
</comment>
<dbReference type="RefSeq" id="WP_250596046.1">
    <property type="nucleotide sequence ID" value="NZ_JAKRVY010000003.1"/>
</dbReference>
<dbReference type="NCBIfam" id="TIGR00177">
    <property type="entry name" value="molyb_syn"/>
    <property type="match status" value="1"/>
</dbReference>
<dbReference type="Proteomes" id="UP001202674">
    <property type="component" value="Unassembled WGS sequence"/>
</dbReference>
<dbReference type="PANTHER" id="PTHR43232">
    <property type="entry name" value="MOLYBDENUM COFACTOR BIOSYNTHESIS PROTEIN B"/>
    <property type="match status" value="1"/>
</dbReference>
<dbReference type="EMBL" id="JAKRVY010000003">
    <property type="protein sequence ID" value="MCL9813543.1"/>
    <property type="molecule type" value="Genomic_DNA"/>
</dbReference>
<proteinExistence type="predicted"/>
<dbReference type="Pfam" id="PF00994">
    <property type="entry name" value="MoCF_biosynth"/>
    <property type="match status" value="1"/>
</dbReference>
<organism evidence="2 3">
    <name type="scientific">Natranaeroarchaeum aerophilus</name>
    <dbReference type="NCBI Taxonomy" id="2917711"/>
    <lineage>
        <taxon>Archaea</taxon>
        <taxon>Methanobacteriati</taxon>
        <taxon>Methanobacteriota</taxon>
        <taxon>Stenosarchaea group</taxon>
        <taxon>Halobacteria</taxon>
        <taxon>Halobacteriales</taxon>
        <taxon>Natronoarchaeaceae</taxon>
        <taxon>Natranaeroarchaeum</taxon>
    </lineage>
</organism>
<gene>
    <name evidence="2" type="ORF">AArcSt11_07735</name>
</gene>
<dbReference type="GO" id="GO:0006777">
    <property type="term" value="P:Mo-molybdopterin cofactor biosynthetic process"/>
    <property type="evidence" value="ECO:0007669"/>
    <property type="project" value="InterPro"/>
</dbReference>
<dbReference type="SMART" id="SM00852">
    <property type="entry name" value="MoCF_biosynth"/>
    <property type="match status" value="1"/>
</dbReference>
<name>A0AAE3FRJ7_9EURY</name>
<reference evidence="2 3" key="1">
    <citation type="journal article" date="2022" name="Syst. Appl. Microbiol.">
        <title>Natronocalculus amylovorans gen. nov., sp. nov., and Natranaeroarchaeum aerophilus sp. nov., dominant culturable amylolytic natronoarchaea from hypersaline soda lakes in southwestern Siberia.</title>
        <authorList>
            <person name="Sorokin D.Y."/>
            <person name="Elcheninov A.G."/>
            <person name="Khizhniak T.V."/>
            <person name="Koenen M."/>
            <person name="Bale N.J."/>
            <person name="Damste J.S.S."/>
            <person name="Kublanov I.V."/>
        </authorList>
    </citation>
    <scope>NUCLEOTIDE SEQUENCE [LARGE SCALE GENOMIC DNA]</scope>
    <source>
        <strain evidence="2 3">AArc-St1-1</strain>
    </source>
</reference>
<accession>A0AAE3FRJ7</accession>